<accession>A0ABS6W6D2</accession>
<protein>
    <recommendedName>
        <fullName evidence="3">SMI1/KNR4 family protein</fullName>
    </recommendedName>
</protein>
<name>A0ABS6W6D2_9FLAO</name>
<evidence type="ECO:0000313" key="2">
    <source>
        <dbReference type="Proteomes" id="UP000719267"/>
    </source>
</evidence>
<reference evidence="1 2" key="1">
    <citation type="submission" date="2021-07" db="EMBL/GenBank/DDBJ databases">
        <title>Mesonia aestuariivivens sp. nov., isolated from a tidal flat.</title>
        <authorList>
            <person name="Kim Y.-O."/>
            <person name="Yoon J.-H."/>
        </authorList>
    </citation>
    <scope>NUCLEOTIDE SEQUENCE [LARGE SCALE GENOMIC DNA]</scope>
    <source>
        <strain evidence="1 2">JHPTF-M18</strain>
    </source>
</reference>
<evidence type="ECO:0000313" key="1">
    <source>
        <dbReference type="EMBL" id="MBW2963107.1"/>
    </source>
</evidence>
<proteinExistence type="predicted"/>
<dbReference type="RefSeq" id="WP_219041386.1">
    <property type="nucleotide sequence ID" value="NZ_JAHWDF010000042.1"/>
</dbReference>
<sequence>MNYEIPISYNWFAKLNLTQFIPWNFETEINPNSSINERFKIECEQNREVLTFGRRQDMDTFVGFEIVNGKVTENIIVFHPSFGTNVKGWNIIESEHSDFFEFMQKRVLPEMKEWIPEDDVNDYIETN</sequence>
<gene>
    <name evidence="1" type="ORF">KW502_15110</name>
</gene>
<keyword evidence="2" id="KW-1185">Reference proteome</keyword>
<evidence type="ECO:0008006" key="3">
    <source>
        <dbReference type="Google" id="ProtNLM"/>
    </source>
</evidence>
<dbReference type="EMBL" id="JAHWDF010000042">
    <property type="protein sequence ID" value="MBW2963107.1"/>
    <property type="molecule type" value="Genomic_DNA"/>
</dbReference>
<comment type="caution">
    <text evidence="1">The sequence shown here is derived from an EMBL/GenBank/DDBJ whole genome shotgun (WGS) entry which is preliminary data.</text>
</comment>
<organism evidence="1 2">
    <name type="scientific">Mesonia aestuariivivens</name>
    <dbReference type="NCBI Taxonomy" id="2796128"/>
    <lineage>
        <taxon>Bacteria</taxon>
        <taxon>Pseudomonadati</taxon>
        <taxon>Bacteroidota</taxon>
        <taxon>Flavobacteriia</taxon>
        <taxon>Flavobacteriales</taxon>
        <taxon>Flavobacteriaceae</taxon>
        <taxon>Mesonia</taxon>
    </lineage>
</organism>
<dbReference type="Proteomes" id="UP000719267">
    <property type="component" value="Unassembled WGS sequence"/>
</dbReference>